<feature type="compositionally biased region" description="Basic and acidic residues" evidence="1">
    <location>
        <begin position="140"/>
        <end position="167"/>
    </location>
</feature>
<reference evidence="2 3" key="1">
    <citation type="submission" date="2016-10" db="EMBL/GenBank/DDBJ databases">
        <title>Draft genome sequence of Coniochaeta ligniaria NRRL30616, a lignocellulolytic fungus for bioabatement of inhibitors in plant biomass hydrolysates.</title>
        <authorList>
            <consortium name="DOE Joint Genome Institute"/>
            <person name="Jimenez D.J."/>
            <person name="Hector R.E."/>
            <person name="Riley R."/>
            <person name="Sun H."/>
            <person name="Grigoriev I.V."/>
            <person name="Van Elsas J.D."/>
            <person name="Nichols N.N."/>
        </authorList>
    </citation>
    <scope>NUCLEOTIDE SEQUENCE [LARGE SCALE GENOMIC DNA]</scope>
    <source>
        <strain evidence="2 3">NRRL 30616</strain>
    </source>
</reference>
<dbReference type="AlphaFoldDB" id="A0A1J7JKH5"/>
<dbReference type="EMBL" id="KV875099">
    <property type="protein sequence ID" value="OIW28162.1"/>
    <property type="molecule type" value="Genomic_DNA"/>
</dbReference>
<accession>A0A1J7JKH5</accession>
<feature type="region of interest" description="Disordered" evidence="1">
    <location>
        <begin position="497"/>
        <end position="522"/>
    </location>
</feature>
<feature type="region of interest" description="Disordered" evidence="1">
    <location>
        <begin position="75"/>
        <end position="225"/>
    </location>
</feature>
<feature type="region of interest" description="Disordered" evidence="1">
    <location>
        <begin position="1"/>
        <end position="33"/>
    </location>
</feature>
<feature type="compositionally biased region" description="Polar residues" evidence="1">
    <location>
        <begin position="86"/>
        <end position="95"/>
    </location>
</feature>
<dbReference type="Proteomes" id="UP000182658">
    <property type="component" value="Unassembled WGS sequence"/>
</dbReference>
<feature type="compositionally biased region" description="Basic and acidic residues" evidence="1">
    <location>
        <begin position="179"/>
        <end position="190"/>
    </location>
</feature>
<keyword evidence="3" id="KW-1185">Reference proteome</keyword>
<feature type="compositionally biased region" description="Polar residues" evidence="1">
    <location>
        <begin position="263"/>
        <end position="276"/>
    </location>
</feature>
<dbReference type="STRING" id="1408157.A0A1J7JKH5"/>
<protein>
    <submittedName>
        <fullName evidence="2">Uncharacterized protein</fullName>
    </submittedName>
</protein>
<proteinExistence type="predicted"/>
<evidence type="ECO:0000313" key="3">
    <source>
        <dbReference type="Proteomes" id="UP000182658"/>
    </source>
</evidence>
<dbReference type="PANTHER" id="PTHR40788:SF2">
    <property type="entry name" value="CLR5 DOMAIN-CONTAINING PROTEIN"/>
    <property type="match status" value="1"/>
</dbReference>
<name>A0A1J7JKH5_9PEZI</name>
<organism evidence="2 3">
    <name type="scientific">Coniochaeta ligniaria NRRL 30616</name>
    <dbReference type="NCBI Taxonomy" id="1408157"/>
    <lineage>
        <taxon>Eukaryota</taxon>
        <taxon>Fungi</taxon>
        <taxon>Dikarya</taxon>
        <taxon>Ascomycota</taxon>
        <taxon>Pezizomycotina</taxon>
        <taxon>Sordariomycetes</taxon>
        <taxon>Sordariomycetidae</taxon>
        <taxon>Coniochaetales</taxon>
        <taxon>Coniochaetaceae</taxon>
        <taxon>Coniochaeta</taxon>
    </lineage>
</organism>
<dbReference type="InParanoid" id="A0A1J7JKH5"/>
<dbReference type="PANTHER" id="PTHR40788">
    <property type="entry name" value="CLR5 DOMAIN-CONTAINING PROTEIN-RELATED"/>
    <property type="match status" value="1"/>
</dbReference>
<sequence>MEHSGQGEDPHDERPSMSNNNNAPRVILNPLDNPGARQALRELPRETLGLIILSEIFELPTEILVEDAPVTADAPQGAVHADGTQEDNPTTSDTPHGNVHGEHQQDEQQKPDVPGAAVHAVGTQQDNPTSDTPRGNGLVEDQHDEQPKPDVPEAAVHAEDQQMHELTESDTPPGNCQVEDQHDEQPKPDVPEAAVYAVDAQEDKSMTSDTPHGNAEVKDQHDEQPKPEVAVHVDDQQIHDLTASDTITSPTEPGPQADLTLAENPQSSDISGQENPPNDDEEFSLATASTMCKSLVDNILEDQKLLSKIVQVYEEEIRKRWKSRNRDKRRSLLLNIWPGIPKTTHPVLGGRDPVTGMPDGAPRTLEDHMFPHLNLDDLSQIAPLLLLLNSRGRHHPCVFTMADFESTVPGEKDGWVSIPTENTLKEYSVRFCEEDNYACVEVSRPLSGTPHELLKEACARERARIVSVSKGLRILSVQCKLYRFLVEVARKILPDKPTDLETLSDPSTPVVPEPSSASANNNETGITHLATTVFEAPYRVPFTMDLAYMKSLILSMRRLSMDDLWALRDNPAYFSDKLLDHKEHITEGTAMMDSSSLAPKHQDNISLVTKKRRTTVEGAYEAISSPLLEFSMWERLHIRIKDLSAMQRKYPNVNAEDEPPKEFAAALRYFYYCLTRQYAICAVMVERFMKASPSMRQYFKLRHVTSHQNDGSRYAMVTPLIEMIDGSPSHVRAALWAFEPLQMSIIGVLSECIRQVELFYPSSELLQTERKLYANEHSQQEHKQLQFELSSQSYDPQNSLASLALLLGGRFDYPVDEPRTQANVDKMRSAVKQLDSFWNQLESGLKAAKVVLPDRCRRVLEEAAKHVWPPWEFDPMTPAKTPSQTAIEVSRKAKKVINSLFHTPSDKSSPPGPMSWSDFSYAMSNMGFNREKLHGSAWLFTPKKGWWQFTTKKGTQVERPGIIFHEPPPGVDIPFVTVREHAMRLYRAYDMTKAHFVVKVGTADEQGLKKPPVDEHGGKEPR</sequence>
<feature type="compositionally biased region" description="Basic and acidic residues" evidence="1">
    <location>
        <begin position="99"/>
        <end position="110"/>
    </location>
</feature>
<dbReference type="OrthoDB" id="2922289at2759"/>
<gene>
    <name evidence="2" type="ORF">CONLIGDRAFT_671808</name>
</gene>
<evidence type="ECO:0000313" key="2">
    <source>
        <dbReference type="EMBL" id="OIW28162.1"/>
    </source>
</evidence>
<feature type="compositionally biased region" description="Basic and acidic residues" evidence="1">
    <location>
        <begin position="1"/>
        <end position="15"/>
    </location>
</feature>
<feature type="region of interest" description="Disordered" evidence="1">
    <location>
        <begin position="243"/>
        <end position="282"/>
    </location>
</feature>
<evidence type="ECO:0000256" key="1">
    <source>
        <dbReference type="SAM" id="MobiDB-lite"/>
    </source>
</evidence>
<feature type="compositionally biased region" description="Polar residues" evidence="1">
    <location>
        <begin position="122"/>
        <end position="133"/>
    </location>
</feature>
<feature type="compositionally biased region" description="Basic and acidic residues" evidence="1">
    <location>
        <begin position="215"/>
        <end position="225"/>
    </location>
</feature>